<sequence>MSIESRLREANEVLTHILDLLADLNEVATELLDIVSGKREGSISVDEQINEEISEVHELREAISGTITRLFRVSILIRQAAPTDLFAKALSRKRYCFDDQFDIAHVGEKYRKLDTNDYAWLRQRLGRAVTQSRHYLSYIRDHHEKLGGKLSDYRQIRTVQERESLPNDVLAVVPTVFKRHLAGHLEQLALFALPIDAATDDDTNSNAAIEKERSKRTDASQRSALTFASSRGVFDDGGPEENSSTSEALRTQIQDTGITARPEHDASVSLPSKTSKLEDMHGVDQLGYLARMVTLSETVRAAGQWQDAEKLEVQVLEKSKQVLGPEHPDTLASMRNLALALEKRCKYVEAEVMYTEMIQVYEKVLGHEHSSALTTMSHLVRVLDRQDKYKEAEPVQRQLLATYEKVLGEHHTVTLMNIGNLASLCASQKRFDEAEKMFLRELQGTEEALGPDHVLTLNTANELGNFYVGWGQFEEAEGMYQRALQGREKLRQSLPETWTA</sequence>
<dbReference type="Gene3D" id="1.25.40.10">
    <property type="entry name" value="Tetratricopeptide repeat domain"/>
    <property type="match status" value="1"/>
</dbReference>
<proteinExistence type="predicted"/>
<dbReference type="EMBL" id="JAKJXO020000022">
    <property type="protein sequence ID" value="KAL1592027.1"/>
    <property type="molecule type" value="Genomic_DNA"/>
</dbReference>
<dbReference type="InterPro" id="IPR053137">
    <property type="entry name" value="NLR-like"/>
</dbReference>
<dbReference type="InterPro" id="IPR011990">
    <property type="entry name" value="TPR-like_helical_dom_sf"/>
</dbReference>
<accession>A0ABR3QIQ1</accession>
<evidence type="ECO:0000313" key="3">
    <source>
        <dbReference type="Proteomes" id="UP001521785"/>
    </source>
</evidence>
<keyword evidence="3" id="KW-1185">Reference proteome</keyword>
<dbReference type="Proteomes" id="UP001521785">
    <property type="component" value="Unassembled WGS sequence"/>
</dbReference>
<feature type="region of interest" description="Disordered" evidence="1">
    <location>
        <begin position="228"/>
        <end position="249"/>
    </location>
</feature>
<comment type="caution">
    <text evidence="2">The sequence shown here is derived from an EMBL/GenBank/DDBJ whole genome shotgun (WGS) entry which is preliminary data.</text>
</comment>
<reference evidence="2 3" key="1">
    <citation type="submission" date="2024-02" db="EMBL/GenBank/DDBJ databases">
        <title>De novo assembly and annotation of 12 fungi associated with fruit tree decline syndrome in Ontario, Canada.</title>
        <authorList>
            <person name="Sulman M."/>
            <person name="Ellouze W."/>
            <person name="Ilyukhin E."/>
        </authorList>
    </citation>
    <scope>NUCLEOTIDE SEQUENCE [LARGE SCALE GENOMIC DNA]</scope>
    <source>
        <strain evidence="2 3">M42-189</strain>
    </source>
</reference>
<protein>
    <recommendedName>
        <fullName evidence="4">Tetratricopeptide repeat protein</fullName>
    </recommendedName>
</protein>
<dbReference type="Pfam" id="PF13374">
    <property type="entry name" value="TPR_10"/>
    <property type="match status" value="1"/>
</dbReference>
<organism evidence="2 3">
    <name type="scientific">Paraconiothyrium brasiliense</name>
    <dbReference type="NCBI Taxonomy" id="300254"/>
    <lineage>
        <taxon>Eukaryota</taxon>
        <taxon>Fungi</taxon>
        <taxon>Dikarya</taxon>
        <taxon>Ascomycota</taxon>
        <taxon>Pezizomycotina</taxon>
        <taxon>Dothideomycetes</taxon>
        <taxon>Pleosporomycetidae</taxon>
        <taxon>Pleosporales</taxon>
        <taxon>Massarineae</taxon>
        <taxon>Didymosphaeriaceae</taxon>
        <taxon>Paraconiothyrium</taxon>
    </lineage>
</organism>
<name>A0ABR3QIQ1_9PLEO</name>
<evidence type="ECO:0000313" key="2">
    <source>
        <dbReference type="EMBL" id="KAL1592027.1"/>
    </source>
</evidence>
<dbReference type="SUPFAM" id="SSF48452">
    <property type="entry name" value="TPR-like"/>
    <property type="match status" value="2"/>
</dbReference>
<evidence type="ECO:0000256" key="1">
    <source>
        <dbReference type="SAM" id="MobiDB-lite"/>
    </source>
</evidence>
<evidence type="ECO:0008006" key="4">
    <source>
        <dbReference type="Google" id="ProtNLM"/>
    </source>
</evidence>
<dbReference type="PANTHER" id="PTHR46082">
    <property type="entry name" value="ATP/GTP-BINDING PROTEIN-RELATED"/>
    <property type="match status" value="1"/>
</dbReference>
<gene>
    <name evidence="2" type="ORF">SLS60_011619</name>
</gene>
<dbReference type="PANTHER" id="PTHR46082:SF6">
    <property type="entry name" value="AAA+ ATPASE DOMAIN-CONTAINING PROTEIN-RELATED"/>
    <property type="match status" value="1"/>
</dbReference>
<dbReference type="Pfam" id="PF13424">
    <property type="entry name" value="TPR_12"/>
    <property type="match status" value="2"/>
</dbReference>